<evidence type="ECO:0000259" key="8">
    <source>
        <dbReference type="PROSITE" id="PS50850"/>
    </source>
</evidence>
<sequence>MQQRPRLALICLAYIGFISLGLPDGLLGVAWPSIRTSFSLSLDALGSLLVASTAGYTLSSFNSGRILARISVGVLLSLSAGATAISLLGYAIAPSWWVLIGFGFLSGLGAGAIDSGLNTYVATHFSPRILNWLHASYGIGTTTGPLIMTSVLDANRPWQWGYLIVATVQLLLTGCFAVTRDWWRVPHTASSQSPSADAAHTSTTSTLCIPVVWIRICVFFMYAGVEVSVGQWTYSLFTQTRSISTTIAGQWVSLYWGSFTVGRVFFGAIANRAPINLLLRLCMTSAVIGATLIWLNIANFLTMFGLMLIGFSLAPIFPSLIATTPESVGRNHVSNTIGFQVAAATVGVAVLPSLAGVLSRYFGLEIVSIAICVETLFLFVLFEILVRQRKIQVTEETINS</sequence>
<feature type="transmembrane region" description="Helical" evidence="7">
    <location>
        <begin position="160"/>
        <end position="183"/>
    </location>
</feature>
<keyword evidence="4 7" id="KW-0812">Transmembrane</keyword>
<evidence type="ECO:0000256" key="6">
    <source>
        <dbReference type="ARBA" id="ARBA00023136"/>
    </source>
</evidence>
<feature type="transmembrane region" description="Helical" evidence="7">
    <location>
        <begin position="129"/>
        <end position="148"/>
    </location>
</feature>
<dbReference type="PROSITE" id="PS50850">
    <property type="entry name" value="MFS"/>
    <property type="match status" value="1"/>
</dbReference>
<evidence type="ECO:0000313" key="9">
    <source>
        <dbReference type="EMBL" id="MBW4543466.1"/>
    </source>
</evidence>
<evidence type="ECO:0000256" key="5">
    <source>
        <dbReference type="ARBA" id="ARBA00022989"/>
    </source>
</evidence>
<reference evidence="9" key="1">
    <citation type="submission" date="2021-05" db="EMBL/GenBank/DDBJ databases">
        <authorList>
            <person name="Pietrasiak N."/>
            <person name="Ward R."/>
            <person name="Stajich J.E."/>
            <person name="Kurbessoian T."/>
        </authorList>
    </citation>
    <scope>NUCLEOTIDE SEQUENCE</scope>
    <source>
        <strain evidence="9">CPER-KK1</strain>
    </source>
</reference>
<dbReference type="Proteomes" id="UP000753908">
    <property type="component" value="Unassembled WGS sequence"/>
</dbReference>
<evidence type="ECO:0000256" key="3">
    <source>
        <dbReference type="ARBA" id="ARBA00022448"/>
    </source>
</evidence>
<evidence type="ECO:0000256" key="2">
    <source>
        <dbReference type="ARBA" id="ARBA00008335"/>
    </source>
</evidence>
<dbReference type="Pfam" id="PF07690">
    <property type="entry name" value="MFS_1"/>
    <property type="match status" value="1"/>
</dbReference>
<gene>
    <name evidence="9" type="ORF">KME25_03300</name>
</gene>
<proteinExistence type="inferred from homology"/>
<dbReference type="AlphaFoldDB" id="A0A951U9E1"/>
<feature type="domain" description="Major facilitator superfamily (MFS) profile" evidence="8">
    <location>
        <begin position="9"/>
        <end position="390"/>
    </location>
</feature>
<feature type="transmembrane region" description="Helical" evidence="7">
    <location>
        <begin position="204"/>
        <end position="223"/>
    </location>
</feature>
<feature type="transmembrane region" description="Helical" evidence="7">
    <location>
        <begin position="7"/>
        <end position="31"/>
    </location>
</feature>
<feature type="transmembrane region" description="Helical" evidence="7">
    <location>
        <begin position="361"/>
        <end position="382"/>
    </location>
</feature>
<dbReference type="EMBL" id="JAHHIF010000003">
    <property type="protein sequence ID" value="MBW4543466.1"/>
    <property type="molecule type" value="Genomic_DNA"/>
</dbReference>
<feature type="transmembrane region" description="Helical" evidence="7">
    <location>
        <begin position="336"/>
        <end position="355"/>
    </location>
</feature>
<comment type="subcellular location">
    <subcellularLocation>
        <location evidence="1">Cell membrane</location>
        <topology evidence="1">Multi-pass membrane protein</topology>
    </subcellularLocation>
</comment>
<feature type="transmembrane region" description="Helical" evidence="7">
    <location>
        <begin position="37"/>
        <end position="58"/>
    </location>
</feature>
<dbReference type="SUPFAM" id="SSF103473">
    <property type="entry name" value="MFS general substrate transporter"/>
    <property type="match status" value="1"/>
</dbReference>
<evidence type="ECO:0000256" key="1">
    <source>
        <dbReference type="ARBA" id="ARBA00004651"/>
    </source>
</evidence>
<reference evidence="9" key="2">
    <citation type="journal article" date="2022" name="Microbiol. Resour. Announc.">
        <title>Metagenome Sequencing to Explore Phylogenomics of Terrestrial Cyanobacteria.</title>
        <authorList>
            <person name="Ward R.D."/>
            <person name="Stajich J.E."/>
            <person name="Johansen J.R."/>
            <person name="Huntemann M."/>
            <person name="Clum A."/>
            <person name="Foster B."/>
            <person name="Foster B."/>
            <person name="Roux S."/>
            <person name="Palaniappan K."/>
            <person name="Varghese N."/>
            <person name="Mukherjee S."/>
            <person name="Reddy T.B.K."/>
            <person name="Daum C."/>
            <person name="Copeland A."/>
            <person name="Chen I.A."/>
            <person name="Ivanova N.N."/>
            <person name="Kyrpides N.C."/>
            <person name="Shapiro N."/>
            <person name="Eloe-Fadrosh E.A."/>
            <person name="Pietrasiak N."/>
        </authorList>
    </citation>
    <scope>NUCLEOTIDE SEQUENCE</scope>
    <source>
        <strain evidence="9">CPER-KK1</strain>
    </source>
</reference>
<keyword evidence="6 7" id="KW-0472">Membrane</keyword>
<evidence type="ECO:0000256" key="7">
    <source>
        <dbReference type="SAM" id="Phobius"/>
    </source>
</evidence>
<organism evidence="9 10">
    <name type="scientific">Symplocastrum torsivum CPER-KK1</name>
    <dbReference type="NCBI Taxonomy" id="450513"/>
    <lineage>
        <taxon>Bacteria</taxon>
        <taxon>Bacillati</taxon>
        <taxon>Cyanobacteriota</taxon>
        <taxon>Cyanophyceae</taxon>
        <taxon>Oscillatoriophycideae</taxon>
        <taxon>Oscillatoriales</taxon>
        <taxon>Microcoleaceae</taxon>
        <taxon>Symplocastrum</taxon>
    </lineage>
</organism>
<keyword evidence="5 7" id="KW-1133">Transmembrane helix</keyword>
<dbReference type="InterPro" id="IPR051788">
    <property type="entry name" value="MFS_Transporter"/>
</dbReference>
<dbReference type="PANTHER" id="PTHR23514">
    <property type="entry name" value="BYPASS OF STOP CODON PROTEIN 6"/>
    <property type="match status" value="1"/>
</dbReference>
<dbReference type="PANTHER" id="PTHR23514:SF3">
    <property type="entry name" value="BYPASS OF STOP CODON PROTEIN 6"/>
    <property type="match status" value="1"/>
</dbReference>
<accession>A0A951U9E1</accession>
<feature type="transmembrane region" description="Helical" evidence="7">
    <location>
        <begin position="70"/>
        <end position="90"/>
    </location>
</feature>
<dbReference type="GO" id="GO:0022857">
    <property type="term" value="F:transmembrane transporter activity"/>
    <property type="evidence" value="ECO:0007669"/>
    <property type="project" value="InterPro"/>
</dbReference>
<dbReference type="GO" id="GO:0005886">
    <property type="term" value="C:plasma membrane"/>
    <property type="evidence" value="ECO:0007669"/>
    <property type="project" value="UniProtKB-SubCell"/>
</dbReference>
<comment type="similarity">
    <text evidence="2">Belongs to the major facilitator superfamily.</text>
</comment>
<protein>
    <submittedName>
        <fullName evidence="9">MFS transporter</fullName>
    </submittedName>
</protein>
<keyword evidence="3" id="KW-0813">Transport</keyword>
<dbReference type="Gene3D" id="1.20.1250.20">
    <property type="entry name" value="MFS general substrate transporter like domains"/>
    <property type="match status" value="2"/>
</dbReference>
<dbReference type="InterPro" id="IPR011701">
    <property type="entry name" value="MFS"/>
</dbReference>
<dbReference type="InterPro" id="IPR020846">
    <property type="entry name" value="MFS_dom"/>
</dbReference>
<comment type="caution">
    <text evidence="9">The sequence shown here is derived from an EMBL/GenBank/DDBJ whole genome shotgun (WGS) entry which is preliminary data.</text>
</comment>
<feature type="transmembrane region" description="Helical" evidence="7">
    <location>
        <begin position="243"/>
        <end position="266"/>
    </location>
</feature>
<evidence type="ECO:0000256" key="4">
    <source>
        <dbReference type="ARBA" id="ARBA00022692"/>
    </source>
</evidence>
<feature type="transmembrane region" description="Helical" evidence="7">
    <location>
        <begin position="278"/>
        <end position="297"/>
    </location>
</feature>
<feature type="transmembrane region" description="Helical" evidence="7">
    <location>
        <begin position="303"/>
        <end position="324"/>
    </location>
</feature>
<feature type="transmembrane region" description="Helical" evidence="7">
    <location>
        <begin position="96"/>
        <end position="117"/>
    </location>
</feature>
<dbReference type="InterPro" id="IPR036259">
    <property type="entry name" value="MFS_trans_sf"/>
</dbReference>
<evidence type="ECO:0000313" key="10">
    <source>
        <dbReference type="Proteomes" id="UP000753908"/>
    </source>
</evidence>
<name>A0A951U9E1_9CYAN</name>